<protein>
    <submittedName>
        <fullName evidence="2">Uncharacterized protein</fullName>
    </submittedName>
</protein>
<name>A0A8T8SQG5_9BASI</name>
<keyword evidence="1" id="KW-0732">Signal</keyword>
<reference evidence="2" key="2">
    <citation type="journal article" date="2019" name="IMA Fungus">
        <title>Genome sequencing and comparison of five Tilletia species to identify candidate genes for the detection of regulated species infecting wheat.</title>
        <authorList>
            <person name="Nguyen H.D.T."/>
            <person name="Sultana T."/>
            <person name="Kesanakurti P."/>
            <person name="Hambleton S."/>
        </authorList>
    </citation>
    <scope>NUCLEOTIDE SEQUENCE</scope>
    <source>
        <strain evidence="2">DAOMC 236416</strain>
    </source>
</reference>
<sequence>MKVVALFTLVALSGSLYMACQAAELVPVACADCLAIQDPARNKTCLNTCSYCNDGRQKHFLPQVITTGNYVMPDCKAACKNKRGKQAFAFCLSQCSLYQQNCCFDFFGCCAVNNVEGLCRCKEGSFKKLPGC</sequence>
<evidence type="ECO:0000256" key="1">
    <source>
        <dbReference type="SAM" id="SignalP"/>
    </source>
</evidence>
<gene>
    <name evidence="2" type="ORF">A4X13_0g5900</name>
</gene>
<feature type="signal peptide" evidence="1">
    <location>
        <begin position="1"/>
        <end position="22"/>
    </location>
</feature>
<accession>A0A8T8SQG5</accession>
<proteinExistence type="predicted"/>
<reference evidence="2" key="1">
    <citation type="submission" date="2016-04" db="EMBL/GenBank/DDBJ databases">
        <authorList>
            <person name="Nguyen H.D."/>
            <person name="Samba Siva P."/>
            <person name="Cullis J."/>
            <person name="Levesque C.A."/>
            <person name="Hambleton S."/>
        </authorList>
    </citation>
    <scope>NUCLEOTIDE SEQUENCE</scope>
    <source>
        <strain evidence="2">DAOMC 236416</strain>
    </source>
</reference>
<evidence type="ECO:0000313" key="2">
    <source>
        <dbReference type="EMBL" id="KAE8245465.1"/>
    </source>
</evidence>
<organism evidence="2 3">
    <name type="scientific">Tilletia indica</name>
    <dbReference type="NCBI Taxonomy" id="43049"/>
    <lineage>
        <taxon>Eukaryota</taxon>
        <taxon>Fungi</taxon>
        <taxon>Dikarya</taxon>
        <taxon>Basidiomycota</taxon>
        <taxon>Ustilaginomycotina</taxon>
        <taxon>Exobasidiomycetes</taxon>
        <taxon>Tilletiales</taxon>
        <taxon>Tilletiaceae</taxon>
        <taxon>Tilletia</taxon>
    </lineage>
</organism>
<comment type="caution">
    <text evidence="2">The sequence shown here is derived from an EMBL/GenBank/DDBJ whole genome shotgun (WGS) entry which is preliminary data.</text>
</comment>
<dbReference type="EMBL" id="LWDF02000503">
    <property type="protein sequence ID" value="KAE8245465.1"/>
    <property type="molecule type" value="Genomic_DNA"/>
</dbReference>
<evidence type="ECO:0000313" key="3">
    <source>
        <dbReference type="Proteomes" id="UP000077521"/>
    </source>
</evidence>
<dbReference type="AlphaFoldDB" id="A0A8T8SQG5"/>
<feature type="chain" id="PRO_5035762482" evidence="1">
    <location>
        <begin position="23"/>
        <end position="132"/>
    </location>
</feature>
<dbReference type="Proteomes" id="UP000077521">
    <property type="component" value="Unassembled WGS sequence"/>
</dbReference>
<keyword evidence="3" id="KW-1185">Reference proteome</keyword>